<gene>
    <name evidence="5" type="ORF">KEM10_06700</name>
</gene>
<evidence type="ECO:0000313" key="5">
    <source>
        <dbReference type="EMBL" id="MBS2097965.1"/>
    </source>
</evidence>
<dbReference type="InterPro" id="IPR029058">
    <property type="entry name" value="AB_hydrolase_fold"/>
</dbReference>
<keyword evidence="3" id="KW-0378">Hydrolase</keyword>
<evidence type="ECO:0000256" key="4">
    <source>
        <dbReference type="SAM" id="SignalP"/>
    </source>
</evidence>
<comment type="caution">
    <text evidence="5">The sequence shown here is derived from an EMBL/GenBank/DDBJ whole genome shotgun (WGS) entry which is preliminary data.</text>
</comment>
<keyword evidence="6" id="KW-1185">Reference proteome</keyword>
<dbReference type="PROSITE" id="PS51257">
    <property type="entry name" value="PROKAR_LIPOPROTEIN"/>
    <property type="match status" value="1"/>
</dbReference>
<evidence type="ECO:0000313" key="6">
    <source>
        <dbReference type="Proteomes" id="UP000708576"/>
    </source>
</evidence>
<sequence>MNKLLLVTLLVAATLSSCVSKPQSLQQLLNSDYIVSCDSVQADTSLFKNAYLIQFKQPVDHNDPGKGTFTQRIWLSHYNADAPVVIVTEGYSANRNYTTELAQMLKTNQIIVEHRYFEDSKPDINDWQYLNIEQAAKDHHKIIEFFKQFYTGKWISTGISKGGQTSIYHRSYFPDDVDISVPYVAPINFGREEDRLFDFFNKVGTAEDRQKINDFQLAVLNHRDELMILFEQLAEEKGYTYRMGLDKAFDLTVLEYPFSFWQWHGDTDHIPETTATTQELFDHLAQYSDFSYPADQIWEGIKPFFYQAYTELGYYGYITGDMKPLLKGFDQDTISSSLFAPDSKNLQFNDEAMPNVMERLKQSNPKILAIVGGTDPWGATSIITDDLTNTVKIVKADGNHRTRINNLNKEQKSQAITQLEKWLEE</sequence>
<dbReference type="Gene3D" id="3.40.50.1820">
    <property type="entry name" value="alpha/beta hydrolase"/>
    <property type="match status" value="2"/>
</dbReference>
<accession>A0ABS5JSW5</accession>
<evidence type="ECO:0000256" key="3">
    <source>
        <dbReference type="ARBA" id="ARBA00022801"/>
    </source>
</evidence>
<keyword evidence="1" id="KW-0645">Protease</keyword>
<keyword evidence="2 4" id="KW-0732">Signal</keyword>
<reference evidence="5 6" key="1">
    <citation type="journal article" date="2015" name="Int. J. Syst. Evol. Microbiol.">
        <title>Carboxylicivirga linearis sp. nov., isolated from a sea cucumber culture pond.</title>
        <authorList>
            <person name="Wang F.Q."/>
            <person name="Zhou Y.X."/>
            <person name="Lin X.Z."/>
            <person name="Chen G.J."/>
            <person name="Du Z.J."/>
        </authorList>
    </citation>
    <scope>NUCLEOTIDE SEQUENCE [LARGE SCALE GENOMIC DNA]</scope>
    <source>
        <strain evidence="5 6">FB218</strain>
    </source>
</reference>
<dbReference type="PANTHER" id="PTHR11010:SF38">
    <property type="entry name" value="LYSOSOMAL PRO-X CARBOXYPEPTIDASE"/>
    <property type="match status" value="1"/>
</dbReference>
<feature type="signal peptide" evidence="4">
    <location>
        <begin position="1"/>
        <end position="20"/>
    </location>
</feature>
<evidence type="ECO:0000256" key="2">
    <source>
        <dbReference type="ARBA" id="ARBA00022729"/>
    </source>
</evidence>
<dbReference type="RefSeq" id="WP_212215121.1">
    <property type="nucleotide sequence ID" value="NZ_JAGUCO010000003.1"/>
</dbReference>
<dbReference type="PANTHER" id="PTHR11010">
    <property type="entry name" value="PROTEASE S28 PRO-X CARBOXYPEPTIDASE-RELATED"/>
    <property type="match status" value="1"/>
</dbReference>
<dbReference type="InterPro" id="IPR008761">
    <property type="entry name" value="Peptidase_S37"/>
</dbReference>
<evidence type="ECO:0000256" key="1">
    <source>
        <dbReference type="ARBA" id="ARBA00022670"/>
    </source>
</evidence>
<protein>
    <submittedName>
        <fullName evidence="5">Peptidase</fullName>
    </submittedName>
</protein>
<dbReference type="Proteomes" id="UP000708576">
    <property type="component" value="Unassembled WGS sequence"/>
</dbReference>
<dbReference type="Pfam" id="PF05576">
    <property type="entry name" value="Peptidase_S37"/>
    <property type="match status" value="1"/>
</dbReference>
<proteinExistence type="predicted"/>
<dbReference type="EMBL" id="JAGUCO010000003">
    <property type="protein sequence ID" value="MBS2097965.1"/>
    <property type="molecule type" value="Genomic_DNA"/>
</dbReference>
<organism evidence="5 6">
    <name type="scientific">Carboxylicivirga linearis</name>
    <dbReference type="NCBI Taxonomy" id="1628157"/>
    <lineage>
        <taxon>Bacteria</taxon>
        <taxon>Pseudomonadati</taxon>
        <taxon>Bacteroidota</taxon>
        <taxon>Bacteroidia</taxon>
        <taxon>Marinilabiliales</taxon>
        <taxon>Marinilabiliaceae</taxon>
        <taxon>Carboxylicivirga</taxon>
    </lineage>
</organism>
<feature type="chain" id="PRO_5047057566" evidence="4">
    <location>
        <begin position="21"/>
        <end position="425"/>
    </location>
</feature>
<name>A0ABS5JSW5_9BACT</name>
<dbReference type="SUPFAM" id="SSF53474">
    <property type="entry name" value="alpha/beta-Hydrolases"/>
    <property type="match status" value="1"/>
</dbReference>